<feature type="compositionally biased region" description="Basic and acidic residues" evidence="1">
    <location>
        <begin position="30"/>
        <end position="45"/>
    </location>
</feature>
<feature type="region of interest" description="Disordered" evidence="1">
    <location>
        <begin position="65"/>
        <end position="87"/>
    </location>
</feature>
<comment type="caution">
    <text evidence="2">The sequence shown here is derived from an EMBL/GenBank/DDBJ whole genome shotgun (WGS) entry which is preliminary data.</text>
</comment>
<reference evidence="2 3" key="1">
    <citation type="journal article" date="2015" name="Genome Biol. Evol.">
        <title>Comparative Genomics of a Bacterivorous Green Alga Reveals Evolutionary Causalities and Consequences of Phago-Mixotrophic Mode of Nutrition.</title>
        <authorList>
            <person name="Burns J.A."/>
            <person name="Paasch A."/>
            <person name="Narechania A."/>
            <person name="Kim E."/>
        </authorList>
    </citation>
    <scope>NUCLEOTIDE SEQUENCE [LARGE SCALE GENOMIC DNA]</scope>
    <source>
        <strain evidence="2 3">PLY_AMNH</strain>
    </source>
</reference>
<keyword evidence="3" id="KW-1185">Reference proteome</keyword>
<dbReference type="EMBL" id="LGRX02021706">
    <property type="protein sequence ID" value="KAK3256389.1"/>
    <property type="molecule type" value="Genomic_DNA"/>
</dbReference>
<dbReference type="AlphaFoldDB" id="A0AAE0FB40"/>
<feature type="region of interest" description="Disordered" evidence="1">
    <location>
        <begin position="30"/>
        <end position="49"/>
    </location>
</feature>
<gene>
    <name evidence="2" type="ORF">CYMTET_34476</name>
</gene>
<proteinExistence type="predicted"/>
<evidence type="ECO:0000256" key="1">
    <source>
        <dbReference type="SAM" id="MobiDB-lite"/>
    </source>
</evidence>
<dbReference type="Proteomes" id="UP001190700">
    <property type="component" value="Unassembled WGS sequence"/>
</dbReference>
<sequence length="133" mass="14950">MFKYAGRWMRGKLDAEVALKWARKAWEADWRPSAKGAPNKEPEKKQKVRAGVPVVTVADFLAESEDAAEDWPAQPDSTHEIEEEDELHRFGERLAASTAVVERAFSEVTGMHSDLRKSLKEGTIQHSLMAAMN</sequence>
<organism evidence="2 3">
    <name type="scientific">Cymbomonas tetramitiformis</name>
    <dbReference type="NCBI Taxonomy" id="36881"/>
    <lineage>
        <taxon>Eukaryota</taxon>
        <taxon>Viridiplantae</taxon>
        <taxon>Chlorophyta</taxon>
        <taxon>Pyramimonadophyceae</taxon>
        <taxon>Pyramimonadales</taxon>
        <taxon>Pyramimonadaceae</taxon>
        <taxon>Cymbomonas</taxon>
    </lineage>
</organism>
<evidence type="ECO:0000313" key="3">
    <source>
        <dbReference type="Proteomes" id="UP001190700"/>
    </source>
</evidence>
<name>A0AAE0FB40_9CHLO</name>
<protein>
    <submittedName>
        <fullName evidence="2">Uncharacterized protein</fullName>
    </submittedName>
</protein>
<evidence type="ECO:0000313" key="2">
    <source>
        <dbReference type="EMBL" id="KAK3256389.1"/>
    </source>
</evidence>
<accession>A0AAE0FB40</accession>